<dbReference type="Proteomes" id="UP001431181">
    <property type="component" value="Unassembled WGS sequence"/>
</dbReference>
<dbReference type="EMBL" id="JAPEUL010000006">
    <property type="protein sequence ID" value="MCW4628878.1"/>
    <property type="molecule type" value="Genomic_DNA"/>
</dbReference>
<gene>
    <name evidence="1" type="ORF">ONZ52_07770</name>
</gene>
<proteinExistence type="predicted"/>
<name>A0ABT3KEA7_9GAMM</name>
<comment type="caution">
    <text evidence="1">The sequence shown here is derived from an EMBL/GenBank/DDBJ whole genome shotgun (WGS) entry which is preliminary data.</text>
</comment>
<accession>A0ABT3KEA7</accession>
<evidence type="ECO:0000313" key="1">
    <source>
        <dbReference type="EMBL" id="MCW4628878.1"/>
    </source>
</evidence>
<keyword evidence="2" id="KW-1185">Reference proteome</keyword>
<protein>
    <submittedName>
        <fullName evidence="1">Uncharacterized protein</fullName>
    </submittedName>
</protein>
<reference evidence="1" key="1">
    <citation type="submission" date="2022-11" db="EMBL/GenBank/DDBJ databases">
        <title>Marinomonas sp. nov., isolated from marine algae.</title>
        <authorList>
            <person name="Choi D.G."/>
            <person name="Kim J.M."/>
            <person name="Lee J.K."/>
            <person name="Baek J.H."/>
            <person name="Jeon C.O."/>
        </authorList>
    </citation>
    <scope>NUCLEOTIDE SEQUENCE</scope>
    <source>
        <strain evidence="1">KJ51-3</strain>
    </source>
</reference>
<evidence type="ECO:0000313" key="2">
    <source>
        <dbReference type="Proteomes" id="UP001431181"/>
    </source>
</evidence>
<dbReference type="RefSeq" id="WP_265218084.1">
    <property type="nucleotide sequence ID" value="NZ_JAPEUL010000006.1"/>
</dbReference>
<organism evidence="1 2">
    <name type="scientific">Marinomonas rhodophyticola</name>
    <dbReference type="NCBI Taxonomy" id="2992803"/>
    <lineage>
        <taxon>Bacteria</taxon>
        <taxon>Pseudomonadati</taxon>
        <taxon>Pseudomonadota</taxon>
        <taxon>Gammaproteobacteria</taxon>
        <taxon>Oceanospirillales</taxon>
        <taxon>Oceanospirillaceae</taxon>
        <taxon>Marinomonas</taxon>
    </lineage>
</organism>
<sequence>MIIIALLQHISVCFQRYHSRKKLASLSHELRKDMGIMQDSFEAEVAKGNLFTLIKEMSDYPKK</sequence>